<dbReference type="InterPro" id="IPR036388">
    <property type="entry name" value="WH-like_DNA-bd_sf"/>
</dbReference>
<feature type="DNA-binding region" description="OmpR/PhoB-type" evidence="3">
    <location>
        <begin position="140"/>
        <end position="241"/>
    </location>
</feature>
<reference evidence="6 7" key="1">
    <citation type="submission" date="2015-03" db="EMBL/GenBank/DDBJ databases">
        <title>Genome sequence of Pseudoalteromonas aurantia.</title>
        <authorList>
            <person name="Xie B.-B."/>
            <person name="Rong J.-C."/>
            <person name="Qin Q.-L."/>
            <person name="Zhang Y.-Z."/>
        </authorList>
    </citation>
    <scope>NUCLEOTIDE SEQUENCE [LARGE SCALE GENOMIC DNA]</scope>
    <source>
        <strain evidence="6 7">208</strain>
    </source>
</reference>
<protein>
    <recommendedName>
        <fullName evidence="8">DNA-binding response regulator</fullName>
    </recommendedName>
</protein>
<organism evidence="6 7">
    <name type="scientific">Pseudoalteromonas aurantia 208</name>
    <dbReference type="NCBI Taxonomy" id="1314867"/>
    <lineage>
        <taxon>Bacteria</taxon>
        <taxon>Pseudomonadati</taxon>
        <taxon>Pseudomonadota</taxon>
        <taxon>Gammaproteobacteria</taxon>
        <taxon>Alteromonadales</taxon>
        <taxon>Pseudoalteromonadaceae</taxon>
        <taxon>Pseudoalteromonas</taxon>
    </lineage>
</organism>
<dbReference type="SMART" id="SM00862">
    <property type="entry name" value="Trans_reg_C"/>
    <property type="match status" value="1"/>
</dbReference>
<proteinExistence type="predicted"/>
<dbReference type="InterPro" id="IPR039420">
    <property type="entry name" value="WalR-like"/>
</dbReference>
<dbReference type="SUPFAM" id="SSF46894">
    <property type="entry name" value="C-terminal effector domain of the bipartite response regulators"/>
    <property type="match status" value="1"/>
</dbReference>
<dbReference type="Proteomes" id="UP000615755">
    <property type="component" value="Unassembled WGS sequence"/>
</dbReference>
<dbReference type="Gene3D" id="6.10.250.690">
    <property type="match status" value="1"/>
</dbReference>
<dbReference type="Gene3D" id="3.40.50.2300">
    <property type="match status" value="1"/>
</dbReference>
<dbReference type="SMART" id="SM00448">
    <property type="entry name" value="REC"/>
    <property type="match status" value="1"/>
</dbReference>
<dbReference type="EMBL" id="AQGV01000011">
    <property type="protein sequence ID" value="MBE0366961.1"/>
    <property type="molecule type" value="Genomic_DNA"/>
</dbReference>
<dbReference type="PANTHER" id="PTHR48111">
    <property type="entry name" value="REGULATOR OF RPOS"/>
    <property type="match status" value="1"/>
</dbReference>
<dbReference type="PROSITE" id="PS50110">
    <property type="entry name" value="RESPONSE_REGULATORY"/>
    <property type="match status" value="1"/>
</dbReference>
<name>A0ABR9E7J7_9GAMM</name>
<evidence type="ECO:0000256" key="1">
    <source>
        <dbReference type="ARBA" id="ARBA00023125"/>
    </source>
</evidence>
<evidence type="ECO:0000313" key="6">
    <source>
        <dbReference type="EMBL" id="MBE0366961.1"/>
    </source>
</evidence>
<dbReference type="Pfam" id="PF00072">
    <property type="entry name" value="Response_reg"/>
    <property type="match status" value="1"/>
</dbReference>
<evidence type="ECO:0000259" key="4">
    <source>
        <dbReference type="PROSITE" id="PS50110"/>
    </source>
</evidence>
<evidence type="ECO:0000259" key="5">
    <source>
        <dbReference type="PROSITE" id="PS51755"/>
    </source>
</evidence>
<evidence type="ECO:0000313" key="7">
    <source>
        <dbReference type="Proteomes" id="UP000615755"/>
    </source>
</evidence>
<comment type="caution">
    <text evidence="6">The sequence shown here is derived from an EMBL/GenBank/DDBJ whole genome shotgun (WGS) entry which is preliminary data.</text>
</comment>
<dbReference type="PANTHER" id="PTHR48111:SF47">
    <property type="entry name" value="TRANSCRIPTIONAL REGULATORY PROTEIN RSTA"/>
    <property type="match status" value="1"/>
</dbReference>
<dbReference type="InterPro" id="IPR011006">
    <property type="entry name" value="CheY-like_superfamily"/>
</dbReference>
<evidence type="ECO:0008006" key="8">
    <source>
        <dbReference type="Google" id="ProtNLM"/>
    </source>
</evidence>
<evidence type="ECO:0000256" key="2">
    <source>
        <dbReference type="PROSITE-ProRule" id="PRU00169"/>
    </source>
</evidence>
<keyword evidence="7" id="KW-1185">Reference proteome</keyword>
<dbReference type="InterPro" id="IPR001789">
    <property type="entry name" value="Sig_transdc_resp-reg_receiver"/>
</dbReference>
<evidence type="ECO:0000256" key="3">
    <source>
        <dbReference type="PROSITE-ProRule" id="PRU01091"/>
    </source>
</evidence>
<dbReference type="Gene3D" id="1.10.10.10">
    <property type="entry name" value="Winged helix-like DNA-binding domain superfamily/Winged helix DNA-binding domain"/>
    <property type="match status" value="1"/>
</dbReference>
<feature type="domain" description="OmpR/PhoB-type" evidence="5">
    <location>
        <begin position="140"/>
        <end position="241"/>
    </location>
</feature>
<keyword evidence="2" id="KW-0597">Phosphoprotein</keyword>
<dbReference type="PROSITE" id="PS51755">
    <property type="entry name" value="OMPR_PHOB"/>
    <property type="match status" value="1"/>
</dbReference>
<dbReference type="InterPro" id="IPR016032">
    <property type="entry name" value="Sig_transdc_resp-reg_C-effctor"/>
</dbReference>
<dbReference type="SUPFAM" id="SSF52172">
    <property type="entry name" value="CheY-like"/>
    <property type="match status" value="1"/>
</dbReference>
<feature type="domain" description="Response regulatory" evidence="4">
    <location>
        <begin position="16"/>
        <end position="129"/>
    </location>
</feature>
<dbReference type="Pfam" id="PF00486">
    <property type="entry name" value="Trans_reg_C"/>
    <property type="match status" value="1"/>
</dbReference>
<keyword evidence="1 3" id="KW-0238">DNA-binding</keyword>
<feature type="modified residue" description="4-aspartylphosphate" evidence="2">
    <location>
        <position position="65"/>
    </location>
</feature>
<gene>
    <name evidence="6" type="ORF">PAUR_a0237</name>
</gene>
<dbReference type="InterPro" id="IPR001867">
    <property type="entry name" value="OmpR/PhoB-type_DNA-bd"/>
</dbReference>
<dbReference type="CDD" id="cd00383">
    <property type="entry name" value="trans_reg_C"/>
    <property type="match status" value="1"/>
</dbReference>
<sequence>MLSSQLKEPGYLYVHRILIIDDDTELTNLISQFLTQNGYHVDVINDGNRAAERVELLLPDLIILDLMLPGTDGLSICKMIRPRFTGPIIMLTALVDDIDEVTGLEVGADDYLCKPLKPRVLLAHIRAQLRRQSNLNDVTQELKLLCDNKLKIDTRSRRVTFDEQNVVLSSAEFDLLIVLADCAGSIISRDALHQKIFKLAYDAMDRSIDLRVSRLRKKLGDDPKQPTIIKTIRNKGYLLAL</sequence>
<accession>A0ABR9E7J7</accession>